<dbReference type="EMBL" id="JABVEC010000001">
    <property type="protein sequence ID" value="MBC6464266.1"/>
    <property type="molecule type" value="Genomic_DNA"/>
</dbReference>
<protein>
    <submittedName>
        <fullName evidence="1">Terminase</fullName>
    </submittedName>
</protein>
<dbReference type="InterPro" id="IPR027417">
    <property type="entry name" value="P-loop_NTPase"/>
</dbReference>
<gene>
    <name evidence="1" type="ORF">HKK74_01945</name>
</gene>
<comment type="caution">
    <text evidence="1">The sequence shown here is derived from an EMBL/GenBank/DDBJ whole genome shotgun (WGS) entry which is preliminary data.</text>
</comment>
<name>A0ABR7LHD9_9ACTN</name>
<dbReference type="RefSeq" id="WP_187241200.1">
    <property type="nucleotide sequence ID" value="NZ_BAAAOK010000011.1"/>
</dbReference>
<reference evidence="1 2" key="1">
    <citation type="submission" date="2020-06" db="EMBL/GenBank/DDBJ databases">
        <title>Actinomadura xiongansis sp. nov., isolated from soil of Baiyangdian.</title>
        <authorList>
            <person name="Zhang X."/>
        </authorList>
    </citation>
    <scope>NUCLEOTIDE SEQUENCE [LARGE SCALE GENOMIC DNA]</scope>
    <source>
        <strain evidence="1 2">HBUM206468</strain>
    </source>
</reference>
<keyword evidence="2" id="KW-1185">Reference proteome</keyword>
<evidence type="ECO:0000313" key="1">
    <source>
        <dbReference type="EMBL" id="MBC6464266.1"/>
    </source>
</evidence>
<sequence length="496" mass="53174">MTVLDAPALLGSQEPTVTSVPEHVSSAGHEAALLADRAGLVLDPWQRQVLIGGLGERADGRWAAFEVGVMVARQNGKGAIAEARVLAGLFLLGERLIMYSAHEFKTASEMFRRILELIEGTPAFSRRVKAVARSKGEEGIELTTGQRLRFLARSTGSGRGFSGDCNLLDEAQHLGEAPVDALMPTMSARPNPQLWYLGSAPDKDLAPCEPFARVRSRAMVGDAKRLAYFEWSAALCGDQCGTDCDQHDDASSPLTWAKTNPGMGIRISEEHIATERESMSPRGFARERLSVGNYPTVGGGWEVFSQPAWTGIEDEASTPADPVAFAVEVAPERNAAAISVAGAREDGLLHGEVVDYRPGTSWVVPRLETLRGRWGPCAVAIAPAGPTGSLQPDLEDAGFELTLVKGRDTGAACGSLYDAIVRPPDAEPGWAPTMRVRPHPALTAAVAGAARRFIGDAWVFDRRGSAVDPAPLISLVVARWAFLTRERIDDGPPNIW</sequence>
<dbReference type="Gene3D" id="3.40.50.300">
    <property type="entry name" value="P-loop containing nucleotide triphosphate hydrolases"/>
    <property type="match status" value="1"/>
</dbReference>
<proteinExistence type="predicted"/>
<organism evidence="1 2">
    <name type="scientific">Actinomadura alba</name>
    <dbReference type="NCBI Taxonomy" id="406431"/>
    <lineage>
        <taxon>Bacteria</taxon>
        <taxon>Bacillati</taxon>
        <taxon>Actinomycetota</taxon>
        <taxon>Actinomycetes</taxon>
        <taxon>Streptosporangiales</taxon>
        <taxon>Thermomonosporaceae</taxon>
        <taxon>Actinomadura</taxon>
    </lineage>
</organism>
<evidence type="ECO:0000313" key="2">
    <source>
        <dbReference type="Proteomes" id="UP000805614"/>
    </source>
</evidence>
<accession>A0ABR7LHD9</accession>
<dbReference type="Proteomes" id="UP000805614">
    <property type="component" value="Unassembled WGS sequence"/>
</dbReference>